<comment type="caution">
    <text evidence="1">The sequence shown here is derived from an EMBL/GenBank/DDBJ whole genome shotgun (WGS) entry which is preliminary data.</text>
</comment>
<accession>A0A372JRI1</accession>
<dbReference type="InterPro" id="IPR015424">
    <property type="entry name" value="PyrdxlP-dep_Trfase"/>
</dbReference>
<proteinExistence type="predicted"/>
<evidence type="ECO:0000313" key="1">
    <source>
        <dbReference type="EMBL" id="RFU41968.1"/>
    </source>
</evidence>
<gene>
    <name evidence="1" type="ORF">DZF91_09080</name>
</gene>
<feature type="non-terminal residue" evidence="1">
    <location>
        <position position="1"/>
    </location>
</feature>
<evidence type="ECO:0000313" key="2">
    <source>
        <dbReference type="Proteomes" id="UP000261811"/>
    </source>
</evidence>
<organism evidence="1 2">
    <name type="scientific">Actinomadura logoneensis</name>
    <dbReference type="NCBI Taxonomy" id="2293572"/>
    <lineage>
        <taxon>Bacteria</taxon>
        <taxon>Bacillati</taxon>
        <taxon>Actinomycetota</taxon>
        <taxon>Actinomycetes</taxon>
        <taxon>Streptosporangiales</taxon>
        <taxon>Thermomonosporaceae</taxon>
        <taxon>Actinomadura</taxon>
    </lineage>
</organism>
<reference evidence="1 2" key="1">
    <citation type="submission" date="2018-08" db="EMBL/GenBank/DDBJ databases">
        <title>Actinomadura jelena sp. nov., a novel Actinomycete isolated from soil in Chad.</title>
        <authorList>
            <person name="Shi L."/>
        </authorList>
    </citation>
    <scope>NUCLEOTIDE SEQUENCE [LARGE SCALE GENOMIC DNA]</scope>
    <source>
        <strain evidence="1 2">NEAU-G17</strain>
    </source>
</reference>
<dbReference type="Gene3D" id="3.90.1150.10">
    <property type="entry name" value="Aspartate Aminotransferase, domain 1"/>
    <property type="match status" value="1"/>
</dbReference>
<keyword evidence="2" id="KW-1185">Reference proteome</keyword>
<dbReference type="SUPFAM" id="SSF53383">
    <property type="entry name" value="PLP-dependent transferases"/>
    <property type="match status" value="1"/>
</dbReference>
<name>A0A372JRI1_9ACTN</name>
<sequence>RARDRARRIAGLAAGLGLETSPDPAAAVVPVFLGGAREALHAGDLCRKNGLRVGCFRPPSVPDGRSCLRLTARATLDEAELTVLGTALEMIARSTGRSLHT</sequence>
<dbReference type="InterPro" id="IPR015422">
    <property type="entry name" value="PyrdxlP-dep_Trfase_small"/>
</dbReference>
<protein>
    <submittedName>
        <fullName evidence="1">8-amino-7-oxononanoate synthase</fullName>
    </submittedName>
</protein>
<dbReference type="AlphaFoldDB" id="A0A372JRI1"/>
<dbReference type="EMBL" id="QURH01000176">
    <property type="protein sequence ID" value="RFU41968.1"/>
    <property type="molecule type" value="Genomic_DNA"/>
</dbReference>
<dbReference type="Proteomes" id="UP000261811">
    <property type="component" value="Unassembled WGS sequence"/>
</dbReference>